<evidence type="ECO:0000256" key="1">
    <source>
        <dbReference type="ARBA" id="ARBA00002862"/>
    </source>
</evidence>
<evidence type="ECO:0000256" key="4">
    <source>
        <dbReference type="ARBA" id="ARBA00022531"/>
    </source>
</evidence>
<dbReference type="EMBL" id="MH064516">
    <property type="protein sequence ID" value="QCW59345.1"/>
    <property type="molecule type" value="Genomic_DNA"/>
</dbReference>
<dbReference type="GO" id="GO:0009522">
    <property type="term" value="C:photosystem I"/>
    <property type="evidence" value="ECO:0007669"/>
    <property type="project" value="InterPro"/>
</dbReference>
<accession>A0A4Y5P7U5</accession>
<comment type="function">
    <text evidence="1 10">Seems to be required for the assembly of the photosystem I complex.</text>
</comment>
<comment type="subcellular location">
    <subcellularLocation>
        <location evidence="9">Plastid thylakoid membrane</location>
        <topology evidence="9">Multi-pass membrane protein</topology>
    </subcellularLocation>
    <subcellularLocation>
        <location evidence="10">Plastid</location>
        <location evidence="10">Chloroplast thylakoid membrane</location>
        <topology evidence="10">Multi-pass membrane protein</topology>
    </subcellularLocation>
</comment>
<evidence type="ECO:0000256" key="5">
    <source>
        <dbReference type="ARBA" id="ARBA00022692"/>
    </source>
</evidence>
<dbReference type="Pfam" id="PF02392">
    <property type="entry name" value="Ycf4"/>
    <property type="match status" value="1"/>
</dbReference>
<evidence type="ECO:0000256" key="8">
    <source>
        <dbReference type="ARBA" id="ARBA00023136"/>
    </source>
</evidence>
<keyword evidence="5 10" id="KW-0812">Transmembrane</keyword>
<evidence type="ECO:0000256" key="7">
    <source>
        <dbReference type="ARBA" id="ARBA00023078"/>
    </source>
</evidence>
<evidence type="ECO:0000313" key="11">
    <source>
        <dbReference type="EMBL" id="QCW59345.1"/>
    </source>
</evidence>
<evidence type="ECO:0000256" key="2">
    <source>
        <dbReference type="ARBA" id="ARBA00008198"/>
    </source>
</evidence>
<proteinExistence type="inferred from homology"/>
<dbReference type="HAMAP" id="MF_00437">
    <property type="entry name" value="Ycf4"/>
    <property type="match status" value="1"/>
</dbReference>
<dbReference type="GO" id="GO:0009535">
    <property type="term" value="C:chloroplast thylakoid membrane"/>
    <property type="evidence" value="ECO:0007669"/>
    <property type="project" value="UniProtKB-SubCell"/>
</dbReference>
<keyword evidence="11" id="KW-0934">Plastid</keyword>
<evidence type="ECO:0000256" key="6">
    <source>
        <dbReference type="ARBA" id="ARBA00022989"/>
    </source>
</evidence>
<dbReference type="RefSeq" id="YP_009668570.1">
    <property type="nucleotide sequence ID" value="NC_043789.1"/>
</dbReference>
<sequence>MNSRSESIRVYFVTGSRRISNFCWASVLLLGSSGFFCVGLSSYFGKDIVPLLPAQQILFVPQGIVMCFYGIAGFFVSLYFWCTIYWDVGGGYDRFDKGRGIFIPFRRGFPGRNRRVLIQNLTKDIQAIRIDVQQGLSPRRVLRIKMKGHQEIPLGHVGDNFALREIEEKAAELARFLGVSVGGF</sequence>
<name>A0A4Y5P7U5_9MARC</name>
<gene>
    <name evidence="10 11" type="primary">ycf4</name>
</gene>
<dbReference type="InterPro" id="IPR003359">
    <property type="entry name" value="PSI_Ycf4_assembly"/>
</dbReference>
<evidence type="ECO:0000256" key="10">
    <source>
        <dbReference type="HAMAP-Rule" id="MF_00437"/>
    </source>
</evidence>
<keyword evidence="11" id="KW-0150">Chloroplast</keyword>
<keyword evidence="6 10" id="KW-1133">Transmembrane helix</keyword>
<comment type="similarity">
    <text evidence="2 10">Belongs to the Ycf4 family.</text>
</comment>
<protein>
    <recommendedName>
        <fullName evidence="3 10">Photosystem I assembly protein Ycf4</fullName>
    </recommendedName>
</protein>
<evidence type="ECO:0000256" key="3">
    <source>
        <dbReference type="ARBA" id="ARBA00015395"/>
    </source>
</evidence>
<feature type="transmembrane region" description="Helical" evidence="10">
    <location>
        <begin position="21"/>
        <end position="43"/>
    </location>
</feature>
<keyword evidence="4 10" id="KW-0602">Photosynthesis</keyword>
<organism evidence="11">
    <name type="scientific">Haplomitrium blumei</name>
    <dbReference type="NCBI Taxonomy" id="258993"/>
    <lineage>
        <taxon>Eukaryota</taxon>
        <taxon>Viridiplantae</taxon>
        <taxon>Streptophyta</taxon>
        <taxon>Embryophyta</taxon>
        <taxon>Marchantiophyta</taxon>
        <taxon>Haplomitriopsida</taxon>
        <taxon>Haplomitriidae</taxon>
        <taxon>Calobryales</taxon>
        <taxon>Haplomitriaceae</taxon>
        <taxon>Haplomitrium</taxon>
    </lineage>
</organism>
<keyword evidence="8 10" id="KW-0472">Membrane</keyword>
<dbReference type="GO" id="GO:0015979">
    <property type="term" value="P:photosynthesis"/>
    <property type="evidence" value="ECO:0007669"/>
    <property type="project" value="UniProtKB-UniRule"/>
</dbReference>
<dbReference type="PANTHER" id="PTHR33288">
    <property type="match status" value="1"/>
</dbReference>
<dbReference type="AlphaFoldDB" id="A0A4Y5P7U5"/>
<reference evidence="11" key="1">
    <citation type="submission" date="2018-03" db="EMBL/GenBank/DDBJ databases">
        <title>Exploring the plastid DNA sequence disparity of liverworts.</title>
        <authorList>
            <person name="Yu Y."/>
            <person name="Liu H."/>
            <person name="Yang J."/>
            <person name="Ma W."/>
            <person name="Pressel S."/>
            <person name="Wu Y."/>
            <person name="Schneider H."/>
        </authorList>
    </citation>
    <scope>NUCLEOTIDE SEQUENCE</scope>
</reference>
<dbReference type="PANTHER" id="PTHR33288:SF4">
    <property type="entry name" value="PHOTOSYSTEM I ASSEMBLY PROTEIN YCF4"/>
    <property type="match status" value="1"/>
</dbReference>
<feature type="transmembrane region" description="Helical" evidence="10">
    <location>
        <begin position="63"/>
        <end position="86"/>
    </location>
</feature>
<dbReference type="GeneID" id="40874194"/>
<keyword evidence="7 10" id="KW-0793">Thylakoid</keyword>
<geneLocation type="chloroplast" evidence="11"/>
<evidence type="ECO:0000256" key="9">
    <source>
        <dbReference type="ARBA" id="ARBA00046286"/>
    </source>
</evidence>